<dbReference type="PANTHER" id="PTHR43646:SF2">
    <property type="entry name" value="GLYCOSYLTRANSFERASE 2-LIKE DOMAIN-CONTAINING PROTEIN"/>
    <property type="match status" value="1"/>
</dbReference>
<evidence type="ECO:0000256" key="5">
    <source>
        <dbReference type="ARBA" id="ARBA00023136"/>
    </source>
</evidence>
<dbReference type="RefSeq" id="WP_314013794.1">
    <property type="nucleotide sequence ID" value="NZ_JAVTTP010000001.1"/>
</dbReference>
<evidence type="ECO:0000259" key="6">
    <source>
        <dbReference type="Pfam" id="PF00535"/>
    </source>
</evidence>
<keyword evidence="4" id="KW-0808">Transferase</keyword>
<dbReference type="EMBL" id="JAVTTP010000001">
    <property type="protein sequence ID" value="MDT7828459.1"/>
    <property type="molecule type" value="Genomic_DNA"/>
</dbReference>
<dbReference type="Gene3D" id="3.90.550.10">
    <property type="entry name" value="Spore Coat Polysaccharide Biosynthesis Protein SpsA, Chain A"/>
    <property type="match status" value="1"/>
</dbReference>
<dbReference type="Pfam" id="PF00535">
    <property type="entry name" value="Glycos_transf_2"/>
    <property type="match status" value="1"/>
</dbReference>
<dbReference type="SUPFAM" id="SSF53448">
    <property type="entry name" value="Nucleotide-diphospho-sugar transferases"/>
    <property type="match status" value="1"/>
</dbReference>
<keyword evidence="2" id="KW-1003">Cell membrane</keyword>
<comment type="subcellular location">
    <subcellularLocation>
        <location evidence="1">Cell membrane</location>
    </subcellularLocation>
</comment>
<comment type="caution">
    <text evidence="7">The sequence shown here is derived from an EMBL/GenBank/DDBJ whole genome shotgun (WGS) entry which is preliminary data.</text>
</comment>
<protein>
    <submittedName>
        <fullName evidence="7">TIGR04283 family arsenosugar biosynthesis glycosyltransferase</fullName>
    </submittedName>
</protein>
<dbReference type="PANTHER" id="PTHR43646">
    <property type="entry name" value="GLYCOSYLTRANSFERASE"/>
    <property type="match status" value="1"/>
</dbReference>
<keyword evidence="3" id="KW-0328">Glycosyltransferase</keyword>
<reference evidence="7 8" key="1">
    <citation type="submission" date="2023-09" db="EMBL/GenBank/DDBJ databases">
        <title>Novel taxa isolated from Blanes Bay.</title>
        <authorList>
            <person name="Rey-Velasco X."/>
            <person name="Lucena T."/>
        </authorList>
    </citation>
    <scope>NUCLEOTIDE SEQUENCE [LARGE SCALE GENOMIC DNA]</scope>
    <source>
        <strain evidence="7 8">S334</strain>
    </source>
</reference>
<dbReference type="InterPro" id="IPR001173">
    <property type="entry name" value="Glyco_trans_2-like"/>
</dbReference>
<evidence type="ECO:0000313" key="7">
    <source>
        <dbReference type="EMBL" id="MDT7828459.1"/>
    </source>
</evidence>
<feature type="domain" description="Glycosyltransferase 2-like" evidence="6">
    <location>
        <begin position="9"/>
        <end position="123"/>
    </location>
</feature>
<dbReference type="InterPro" id="IPR026461">
    <property type="entry name" value="Trfase_2_rSAM/seldom_assoc"/>
</dbReference>
<evidence type="ECO:0000256" key="4">
    <source>
        <dbReference type="ARBA" id="ARBA00022679"/>
    </source>
</evidence>
<dbReference type="Proteomes" id="UP001250656">
    <property type="component" value="Unassembled WGS sequence"/>
</dbReference>
<sequence>MTGQPPKISIIIPTLNEARRIVPLLAHVRDNGSPENILEILVIDGGSTDGTVAMASDFGAKVYSSGRGRARQMNFGAGRARGEILYFLHADTMPPKGFDRLIVEAVGNGDKVGCFRLQFDTPNRFLSFFAWFSRFNHPLCRGGDQSLYITGQLFDKTRGFNEDYVVYEDVEFIGRLYQNSKFKILPGQVVTSTRKYEQNGTIKLQYHFGVIHLKHFLGAGPKALYDYYKRNIIA</sequence>
<accession>A0ABU3L5G4</accession>
<dbReference type="CDD" id="cd02522">
    <property type="entry name" value="GT_2_like_a"/>
    <property type="match status" value="1"/>
</dbReference>
<dbReference type="InterPro" id="IPR029044">
    <property type="entry name" value="Nucleotide-diphossugar_trans"/>
</dbReference>
<gene>
    <name evidence="7" type="ORF">RQM65_07280</name>
</gene>
<evidence type="ECO:0000256" key="2">
    <source>
        <dbReference type="ARBA" id="ARBA00022475"/>
    </source>
</evidence>
<organism evidence="7 8">
    <name type="scientific">Pricia mediterranea</name>
    <dbReference type="NCBI Taxonomy" id="3076079"/>
    <lineage>
        <taxon>Bacteria</taxon>
        <taxon>Pseudomonadati</taxon>
        <taxon>Bacteroidota</taxon>
        <taxon>Flavobacteriia</taxon>
        <taxon>Flavobacteriales</taxon>
        <taxon>Flavobacteriaceae</taxon>
        <taxon>Pricia</taxon>
    </lineage>
</organism>
<evidence type="ECO:0000256" key="3">
    <source>
        <dbReference type="ARBA" id="ARBA00022676"/>
    </source>
</evidence>
<proteinExistence type="predicted"/>
<keyword evidence="5" id="KW-0472">Membrane</keyword>
<evidence type="ECO:0000256" key="1">
    <source>
        <dbReference type="ARBA" id="ARBA00004236"/>
    </source>
</evidence>
<keyword evidence="8" id="KW-1185">Reference proteome</keyword>
<name>A0ABU3L5G4_9FLAO</name>
<evidence type="ECO:0000313" key="8">
    <source>
        <dbReference type="Proteomes" id="UP001250656"/>
    </source>
</evidence>
<dbReference type="NCBIfam" id="TIGR04283">
    <property type="entry name" value="glyco_like_mftF"/>
    <property type="match status" value="1"/>
</dbReference>